<organism evidence="2 3">
    <name type="scientific">Pleurodeles waltl</name>
    <name type="common">Iberian ribbed newt</name>
    <dbReference type="NCBI Taxonomy" id="8319"/>
    <lineage>
        <taxon>Eukaryota</taxon>
        <taxon>Metazoa</taxon>
        <taxon>Chordata</taxon>
        <taxon>Craniata</taxon>
        <taxon>Vertebrata</taxon>
        <taxon>Euteleostomi</taxon>
        <taxon>Amphibia</taxon>
        <taxon>Batrachia</taxon>
        <taxon>Caudata</taxon>
        <taxon>Salamandroidea</taxon>
        <taxon>Salamandridae</taxon>
        <taxon>Pleurodelinae</taxon>
        <taxon>Pleurodeles</taxon>
    </lineage>
</organism>
<comment type="caution">
    <text evidence="2">The sequence shown here is derived from an EMBL/GenBank/DDBJ whole genome shotgun (WGS) entry which is preliminary data.</text>
</comment>
<gene>
    <name evidence="2" type="ORF">NDU88_002720</name>
</gene>
<evidence type="ECO:0000313" key="2">
    <source>
        <dbReference type="EMBL" id="KAJ1114483.1"/>
    </source>
</evidence>
<evidence type="ECO:0000256" key="1">
    <source>
        <dbReference type="SAM" id="MobiDB-lite"/>
    </source>
</evidence>
<sequence length="72" mass="7961">MQGTPWGKANKENSARLQSARDASEFQAPWGRDKQTRLNAEPPRQNEAPESVHMCCTAPDNALTQSASHKII</sequence>
<protein>
    <submittedName>
        <fullName evidence="2">Uncharacterized protein</fullName>
    </submittedName>
</protein>
<accession>A0AAV7NJF2</accession>
<proteinExistence type="predicted"/>
<keyword evidence="3" id="KW-1185">Reference proteome</keyword>
<name>A0AAV7NJF2_PLEWA</name>
<reference evidence="2" key="1">
    <citation type="journal article" date="2022" name="bioRxiv">
        <title>Sequencing and chromosome-scale assembly of the giantPleurodeles waltlgenome.</title>
        <authorList>
            <person name="Brown T."/>
            <person name="Elewa A."/>
            <person name="Iarovenko S."/>
            <person name="Subramanian E."/>
            <person name="Araus A.J."/>
            <person name="Petzold A."/>
            <person name="Susuki M."/>
            <person name="Suzuki K.-i.T."/>
            <person name="Hayashi T."/>
            <person name="Toyoda A."/>
            <person name="Oliveira C."/>
            <person name="Osipova E."/>
            <person name="Leigh N.D."/>
            <person name="Simon A."/>
            <person name="Yun M.H."/>
        </authorList>
    </citation>
    <scope>NUCLEOTIDE SEQUENCE</scope>
    <source>
        <strain evidence="2">20211129_DDA</strain>
        <tissue evidence="2">Liver</tissue>
    </source>
</reference>
<dbReference type="EMBL" id="JANPWB010000012">
    <property type="protein sequence ID" value="KAJ1114483.1"/>
    <property type="molecule type" value="Genomic_DNA"/>
</dbReference>
<evidence type="ECO:0000313" key="3">
    <source>
        <dbReference type="Proteomes" id="UP001066276"/>
    </source>
</evidence>
<dbReference type="Proteomes" id="UP001066276">
    <property type="component" value="Chromosome 8"/>
</dbReference>
<feature type="region of interest" description="Disordered" evidence="1">
    <location>
        <begin position="1"/>
        <end position="72"/>
    </location>
</feature>
<dbReference type="AlphaFoldDB" id="A0AAV7NJF2"/>
<feature type="compositionally biased region" description="Polar residues" evidence="1">
    <location>
        <begin position="62"/>
        <end position="72"/>
    </location>
</feature>